<keyword evidence="1" id="KW-0808">Transferase</keyword>
<proteinExistence type="inferred from homology"/>
<dbReference type="EMBL" id="JANBVN010000026">
    <property type="protein sequence ID" value="KAJ9161178.1"/>
    <property type="molecule type" value="Genomic_DNA"/>
</dbReference>
<comment type="catalytic activity">
    <reaction evidence="7">
        <text>arsenic triglutathione + 2 [thioredoxin]-dithiol + 2 S-adenosyl-L-methionine + H2O = dimethylarsinous acid + 2 [thioredoxin]-disulfide + 3 glutathione + 2 S-adenosyl-L-homocysteine + 2 H(+)</text>
        <dbReference type="Rhea" id="RHEA:69464"/>
        <dbReference type="Rhea" id="RHEA-COMP:10698"/>
        <dbReference type="Rhea" id="RHEA-COMP:10700"/>
        <dbReference type="ChEBI" id="CHEBI:15377"/>
        <dbReference type="ChEBI" id="CHEBI:15378"/>
        <dbReference type="ChEBI" id="CHEBI:23808"/>
        <dbReference type="ChEBI" id="CHEBI:29950"/>
        <dbReference type="ChEBI" id="CHEBI:50058"/>
        <dbReference type="ChEBI" id="CHEBI:57856"/>
        <dbReference type="ChEBI" id="CHEBI:57925"/>
        <dbReference type="ChEBI" id="CHEBI:59789"/>
        <dbReference type="ChEBI" id="CHEBI:183640"/>
        <dbReference type="EC" id="2.1.1.137"/>
    </reaction>
</comment>
<dbReference type="SUPFAM" id="SSF53335">
    <property type="entry name" value="S-adenosyl-L-methionine-dependent methyltransferases"/>
    <property type="match status" value="1"/>
</dbReference>
<evidence type="ECO:0000256" key="3">
    <source>
        <dbReference type="ARBA" id="ARBA00034487"/>
    </source>
</evidence>
<feature type="region of interest" description="Disordered" evidence="9">
    <location>
        <begin position="234"/>
        <end position="267"/>
    </location>
</feature>
<evidence type="ECO:0000256" key="7">
    <source>
        <dbReference type="ARBA" id="ARBA00047943"/>
    </source>
</evidence>
<evidence type="ECO:0000256" key="5">
    <source>
        <dbReference type="ARBA" id="ARBA00034545"/>
    </source>
</evidence>
<feature type="domain" description="Methyltransferase" evidence="10">
    <location>
        <begin position="66"/>
        <end position="214"/>
    </location>
</feature>
<reference evidence="11" key="1">
    <citation type="submission" date="2022-07" db="EMBL/GenBank/DDBJ databases">
        <title>Fungi with potential for degradation of polypropylene.</title>
        <authorList>
            <person name="Gostincar C."/>
        </authorList>
    </citation>
    <scope>NUCLEOTIDE SEQUENCE</scope>
    <source>
        <strain evidence="11">EXF-13287</strain>
    </source>
</reference>
<keyword evidence="2" id="KW-0949">S-adenosyl-L-methionine</keyword>
<keyword evidence="11" id="KW-0489">Methyltransferase</keyword>
<comment type="catalytic activity">
    <reaction evidence="6">
        <text>arsenic triglutathione + [thioredoxin]-dithiol + S-adenosyl-L-methionine + 2 H2O = methylarsonous acid + [thioredoxin]-disulfide + 3 glutathione + S-adenosyl-L-homocysteine + H(+)</text>
        <dbReference type="Rhea" id="RHEA:69460"/>
        <dbReference type="Rhea" id="RHEA-COMP:10698"/>
        <dbReference type="Rhea" id="RHEA-COMP:10700"/>
        <dbReference type="ChEBI" id="CHEBI:15377"/>
        <dbReference type="ChEBI" id="CHEBI:15378"/>
        <dbReference type="ChEBI" id="CHEBI:17826"/>
        <dbReference type="ChEBI" id="CHEBI:29950"/>
        <dbReference type="ChEBI" id="CHEBI:50058"/>
        <dbReference type="ChEBI" id="CHEBI:57856"/>
        <dbReference type="ChEBI" id="CHEBI:57925"/>
        <dbReference type="ChEBI" id="CHEBI:59789"/>
        <dbReference type="ChEBI" id="CHEBI:183640"/>
        <dbReference type="EC" id="2.1.1.137"/>
    </reaction>
</comment>
<dbReference type="PANTHER" id="PTHR43675">
    <property type="entry name" value="ARSENITE METHYLTRANSFERASE"/>
    <property type="match status" value="1"/>
</dbReference>
<dbReference type="InterPro" id="IPR029063">
    <property type="entry name" value="SAM-dependent_MTases_sf"/>
</dbReference>
<dbReference type="Proteomes" id="UP001174691">
    <property type="component" value="Unassembled WGS sequence"/>
</dbReference>
<evidence type="ECO:0000256" key="2">
    <source>
        <dbReference type="ARBA" id="ARBA00022691"/>
    </source>
</evidence>
<evidence type="ECO:0000313" key="11">
    <source>
        <dbReference type="EMBL" id="KAJ9161178.1"/>
    </source>
</evidence>
<evidence type="ECO:0000256" key="9">
    <source>
        <dbReference type="SAM" id="MobiDB-lite"/>
    </source>
</evidence>
<dbReference type="InterPro" id="IPR025714">
    <property type="entry name" value="Methyltranfer_dom"/>
</dbReference>
<evidence type="ECO:0000259" key="10">
    <source>
        <dbReference type="Pfam" id="PF13847"/>
    </source>
</evidence>
<evidence type="ECO:0000256" key="4">
    <source>
        <dbReference type="ARBA" id="ARBA00034521"/>
    </source>
</evidence>
<dbReference type="EC" id="2.1.1.137" evidence="4"/>
<dbReference type="Gene3D" id="3.40.50.150">
    <property type="entry name" value="Vaccinia Virus protein VP39"/>
    <property type="match status" value="1"/>
</dbReference>
<dbReference type="Pfam" id="PF13847">
    <property type="entry name" value="Methyltransf_31"/>
    <property type="match status" value="1"/>
</dbReference>
<comment type="similarity">
    <text evidence="3">Belongs to the methyltransferase superfamily. Arsenite methyltransferase family.</text>
</comment>
<dbReference type="GO" id="GO:0032259">
    <property type="term" value="P:methylation"/>
    <property type="evidence" value="ECO:0007669"/>
    <property type="project" value="UniProtKB-KW"/>
</dbReference>
<keyword evidence="12" id="KW-1185">Reference proteome</keyword>
<dbReference type="GO" id="GO:0030791">
    <property type="term" value="F:arsenite methyltransferase activity"/>
    <property type="evidence" value="ECO:0007669"/>
    <property type="project" value="UniProtKB-EC"/>
</dbReference>
<comment type="catalytic activity">
    <reaction evidence="8">
        <text>arsenic triglutathione + 3 [thioredoxin]-dithiol + 3 S-adenosyl-L-methionine = trimethylarsine + 3 [thioredoxin]-disulfide + 3 glutathione + 3 S-adenosyl-L-homocysteine + 3 H(+)</text>
        <dbReference type="Rhea" id="RHEA:69432"/>
        <dbReference type="Rhea" id="RHEA-COMP:10698"/>
        <dbReference type="Rhea" id="RHEA-COMP:10700"/>
        <dbReference type="ChEBI" id="CHEBI:15378"/>
        <dbReference type="ChEBI" id="CHEBI:27130"/>
        <dbReference type="ChEBI" id="CHEBI:29950"/>
        <dbReference type="ChEBI" id="CHEBI:50058"/>
        <dbReference type="ChEBI" id="CHEBI:57856"/>
        <dbReference type="ChEBI" id="CHEBI:57925"/>
        <dbReference type="ChEBI" id="CHEBI:59789"/>
        <dbReference type="ChEBI" id="CHEBI:183640"/>
        <dbReference type="EC" id="2.1.1.137"/>
    </reaction>
</comment>
<sequence length="313" mass="33508">MDPQKIYSAVLERYSALSSEQAQTCGAHSKSVAQAFGYTEEDLQSIPNQANLGLSCGNPLAIASLREGETVIDLGSGAGFDVFLASPKVGPTGRVIGVDMNKDMLSLAEKNKAKFPAQNVEFLKARVTDIPLDGNVADVIISNCVINLVPEEEKQLVFNEIFRLLKAGGRVAVSDILAKKHLPESLQKCAAAYVGCVAGVSLLSQYHRYFQQAGFSEVLIEDAKNDLNVYIDTSSEGTRQEKDAGSVDKQDPHCGAASTLSTSPEPASCCECRSTVKNTGANLDLSHMVTELGQVDLNEWVGSYKIFAVKPSA</sequence>
<evidence type="ECO:0000256" key="6">
    <source>
        <dbReference type="ARBA" id="ARBA00047941"/>
    </source>
</evidence>
<evidence type="ECO:0000313" key="12">
    <source>
        <dbReference type="Proteomes" id="UP001174691"/>
    </source>
</evidence>
<dbReference type="NCBIfam" id="NF008823">
    <property type="entry name" value="PRK11873.1"/>
    <property type="match status" value="1"/>
</dbReference>
<comment type="caution">
    <text evidence="11">The sequence shown here is derived from an EMBL/GenBank/DDBJ whole genome shotgun (WGS) entry which is preliminary data.</text>
</comment>
<dbReference type="PANTHER" id="PTHR43675:SF8">
    <property type="entry name" value="ARSENITE METHYLTRANSFERASE"/>
    <property type="match status" value="1"/>
</dbReference>
<feature type="compositionally biased region" description="Basic and acidic residues" evidence="9">
    <location>
        <begin position="238"/>
        <end position="252"/>
    </location>
</feature>
<dbReference type="InterPro" id="IPR026669">
    <property type="entry name" value="Arsenite_MeTrfase-like"/>
</dbReference>
<name>A0AA38S5D4_9PEZI</name>
<evidence type="ECO:0000256" key="8">
    <source>
        <dbReference type="ARBA" id="ARBA00048428"/>
    </source>
</evidence>
<evidence type="ECO:0000256" key="1">
    <source>
        <dbReference type="ARBA" id="ARBA00022679"/>
    </source>
</evidence>
<protein>
    <recommendedName>
        <fullName evidence="5">Arsenite methyltransferase</fullName>
        <ecNumber evidence="4">2.1.1.137</ecNumber>
    </recommendedName>
</protein>
<dbReference type="AlphaFoldDB" id="A0AA38S5D4"/>
<organism evidence="11 12">
    <name type="scientific">Coniochaeta hoffmannii</name>
    <dbReference type="NCBI Taxonomy" id="91930"/>
    <lineage>
        <taxon>Eukaryota</taxon>
        <taxon>Fungi</taxon>
        <taxon>Dikarya</taxon>
        <taxon>Ascomycota</taxon>
        <taxon>Pezizomycotina</taxon>
        <taxon>Sordariomycetes</taxon>
        <taxon>Sordariomycetidae</taxon>
        <taxon>Coniochaetales</taxon>
        <taxon>Coniochaetaceae</taxon>
        <taxon>Coniochaeta</taxon>
    </lineage>
</organism>
<dbReference type="CDD" id="cd02440">
    <property type="entry name" value="AdoMet_MTases"/>
    <property type="match status" value="1"/>
</dbReference>
<accession>A0AA38S5D4</accession>
<gene>
    <name evidence="11" type="ORF">NKR19_g2546</name>
</gene>